<sequence length="95" mass="10732">MKLKNVMEADAIKSWLQPVDSWEMRTIKAQCITYYMNQCFFKNTAFSSIASSVENRIIGGGNADAKVWNFVAVGLHLSQSDPLHCYVHKPQTLAH</sequence>
<dbReference type="WBParaSite" id="jg26450">
    <property type="protein sequence ID" value="jg26450"/>
    <property type="gene ID" value="jg26450"/>
</dbReference>
<dbReference type="Proteomes" id="UP000887574">
    <property type="component" value="Unplaced"/>
</dbReference>
<evidence type="ECO:0000313" key="2">
    <source>
        <dbReference type="WBParaSite" id="jg26450"/>
    </source>
</evidence>
<keyword evidence="1" id="KW-1185">Reference proteome</keyword>
<name>A0A915E344_9BILA</name>
<organism evidence="1 2">
    <name type="scientific">Ditylenchus dipsaci</name>
    <dbReference type="NCBI Taxonomy" id="166011"/>
    <lineage>
        <taxon>Eukaryota</taxon>
        <taxon>Metazoa</taxon>
        <taxon>Ecdysozoa</taxon>
        <taxon>Nematoda</taxon>
        <taxon>Chromadorea</taxon>
        <taxon>Rhabditida</taxon>
        <taxon>Tylenchina</taxon>
        <taxon>Tylenchomorpha</taxon>
        <taxon>Sphaerularioidea</taxon>
        <taxon>Anguinidae</taxon>
        <taxon>Anguininae</taxon>
        <taxon>Ditylenchus</taxon>
    </lineage>
</organism>
<evidence type="ECO:0000313" key="1">
    <source>
        <dbReference type="Proteomes" id="UP000887574"/>
    </source>
</evidence>
<accession>A0A915E344</accession>
<reference evidence="2" key="1">
    <citation type="submission" date="2022-11" db="UniProtKB">
        <authorList>
            <consortium name="WormBaseParasite"/>
        </authorList>
    </citation>
    <scope>IDENTIFICATION</scope>
</reference>
<protein>
    <submittedName>
        <fullName evidence="2">Uncharacterized protein</fullName>
    </submittedName>
</protein>
<dbReference type="AlphaFoldDB" id="A0A915E344"/>
<proteinExistence type="predicted"/>